<sequence>QTRLLGESPYQYLNSSLINVCLFLAPGCLNAQGFWALEALLGVAVSLGVTYLLQATLPFYPSPSRSASSRACSPHSSSICALTIVRVSSPGAQPTLVSARNCRIALVALGSPKSLPSGWSSAMVGMVTLALVKFLYRAVRCRRHYLHSNGRW</sequence>
<dbReference type="AlphaFoldDB" id="A0A0F4YNS2"/>
<protein>
    <submittedName>
        <fullName evidence="2">Uncharacterized protein</fullName>
    </submittedName>
</protein>
<evidence type="ECO:0000256" key="1">
    <source>
        <dbReference type="SAM" id="Phobius"/>
    </source>
</evidence>
<proteinExistence type="predicted"/>
<comment type="caution">
    <text evidence="2">The sequence shown here is derived from an EMBL/GenBank/DDBJ whole genome shotgun (WGS) entry which is preliminary data.</text>
</comment>
<dbReference type="GeneID" id="25318586"/>
<dbReference type="RefSeq" id="XP_013326347.1">
    <property type="nucleotide sequence ID" value="XM_013470893.1"/>
</dbReference>
<keyword evidence="1" id="KW-0812">Transmembrane</keyword>
<feature type="transmembrane region" description="Helical" evidence="1">
    <location>
        <begin position="34"/>
        <end position="53"/>
    </location>
</feature>
<name>A0A0F4YNS2_RASE3</name>
<dbReference type="OrthoDB" id="10639042at2759"/>
<feature type="non-terminal residue" evidence="2">
    <location>
        <position position="1"/>
    </location>
</feature>
<keyword evidence="1" id="KW-0472">Membrane</keyword>
<feature type="transmembrane region" description="Helical" evidence="1">
    <location>
        <begin position="118"/>
        <end position="136"/>
    </location>
</feature>
<gene>
    <name evidence="2" type="ORF">T310_6281</name>
</gene>
<feature type="transmembrane region" description="Helical" evidence="1">
    <location>
        <begin position="12"/>
        <end position="29"/>
    </location>
</feature>
<dbReference type="Proteomes" id="UP000053958">
    <property type="component" value="Unassembled WGS sequence"/>
</dbReference>
<organism evidence="2 3">
    <name type="scientific">Rasamsonia emersonii (strain ATCC 16479 / CBS 393.64 / IMI 116815)</name>
    <dbReference type="NCBI Taxonomy" id="1408163"/>
    <lineage>
        <taxon>Eukaryota</taxon>
        <taxon>Fungi</taxon>
        <taxon>Dikarya</taxon>
        <taxon>Ascomycota</taxon>
        <taxon>Pezizomycotina</taxon>
        <taxon>Eurotiomycetes</taxon>
        <taxon>Eurotiomycetidae</taxon>
        <taxon>Eurotiales</taxon>
        <taxon>Trichocomaceae</taxon>
        <taxon>Rasamsonia</taxon>
    </lineage>
</organism>
<keyword evidence="1" id="KW-1133">Transmembrane helix</keyword>
<accession>A0A0F4YNS2</accession>
<evidence type="ECO:0000313" key="2">
    <source>
        <dbReference type="EMBL" id="KKA19735.1"/>
    </source>
</evidence>
<evidence type="ECO:0000313" key="3">
    <source>
        <dbReference type="Proteomes" id="UP000053958"/>
    </source>
</evidence>
<keyword evidence="3" id="KW-1185">Reference proteome</keyword>
<dbReference type="EMBL" id="LASV01000324">
    <property type="protein sequence ID" value="KKA19735.1"/>
    <property type="molecule type" value="Genomic_DNA"/>
</dbReference>
<reference evidence="2 3" key="1">
    <citation type="submission" date="2015-04" db="EMBL/GenBank/DDBJ databases">
        <authorList>
            <person name="Heijne W.H."/>
            <person name="Fedorova N.D."/>
            <person name="Nierman W.C."/>
            <person name="Vollebregt A.W."/>
            <person name="Zhao Z."/>
            <person name="Wu L."/>
            <person name="Kumar M."/>
            <person name="Stam H."/>
            <person name="van den Berg M.A."/>
            <person name="Pel H.J."/>
        </authorList>
    </citation>
    <scope>NUCLEOTIDE SEQUENCE [LARGE SCALE GENOMIC DNA]</scope>
    <source>
        <strain evidence="2 3">CBS 393.64</strain>
    </source>
</reference>